<evidence type="ECO:0000313" key="6">
    <source>
        <dbReference type="RefSeq" id="XP_013922109.1"/>
    </source>
</evidence>
<evidence type="ECO:0000259" key="4">
    <source>
        <dbReference type="Pfam" id="PF07894"/>
    </source>
</evidence>
<accession>A0A6I9YDJ1</accession>
<dbReference type="GeneID" id="106549079"/>
<feature type="domain" description="Scaffolding anchor of CK1" evidence="4">
    <location>
        <begin position="17"/>
        <end position="288"/>
    </location>
</feature>
<keyword evidence="5" id="KW-1185">Reference proteome</keyword>
<gene>
    <name evidence="6" type="primary">FAM83E</name>
</gene>
<dbReference type="InterPro" id="IPR012461">
    <property type="entry name" value="SACK1"/>
</dbReference>
<dbReference type="Gene3D" id="3.30.870.10">
    <property type="entry name" value="Endonuclease Chain A"/>
    <property type="match status" value="1"/>
</dbReference>
<dbReference type="PANTHER" id="PTHR16181:SF29">
    <property type="entry name" value="PROTEIN FAM83A-RELATED"/>
    <property type="match status" value="1"/>
</dbReference>
<proteinExistence type="inferred from homology"/>
<dbReference type="CTD" id="54854"/>
<dbReference type="InterPro" id="IPR050944">
    <property type="entry name" value="FAM83"/>
</dbReference>
<comment type="similarity">
    <text evidence="2">Belongs to the FAM83 family.</text>
</comment>
<dbReference type="KEGG" id="tsr:106549079"/>
<sequence length="535" mass="59269">MAGSQIRCLESEEPYIKVTESNPEFYYCERQRLALEALLANGEEAFNQCLSREKLRPFLSEGELQELKAAATAEELQAPPSGGAGTYSFGAKGSSLSYWPQRSDDPPPELELGWPENGVWRGITRAEVYTHPPGEGAPHIKELVRSCIQQAHKVIAIVMDIFTDPDILLDLYDAAIRRRVPVYLVLNQQHLRSFLSMAEKTCLNVRHTENLRVRTLHGCSFQSRSQKQITGTLKEKFLLVDGEIAITGSYSFTWTDARLNRHLVTRLTGEVTEAFDQEFRTLYAASCPLPALEMPPHLPLASVAPLPSTNEPDVAPYVSVLDGVQLSHRIAERRSVAPQPVAKSRAGEWELVLASPATAEDPMLPAASPPKASLRNRLAAWRGVDHSGGGQQGFPDGPSALSDIYRNVQRNRISAAKTTGARPSKSLWDLSRLSQLSGSSTTGWGRNGIDAAEEAKKWGYQATPAKELMKHRGSGHIPEEPKMPFYMAHGRMIPSPSYVPLGRLQGQLYHKPPNIGLPRTWGHLPRPQYGHQPRF</sequence>
<dbReference type="RefSeq" id="XP_013922109.1">
    <property type="nucleotide sequence ID" value="XM_014066634.1"/>
</dbReference>
<evidence type="ECO:0000256" key="3">
    <source>
        <dbReference type="ARBA" id="ARBA00022490"/>
    </source>
</evidence>
<evidence type="ECO:0000256" key="1">
    <source>
        <dbReference type="ARBA" id="ARBA00004496"/>
    </source>
</evidence>
<dbReference type="Proteomes" id="UP000504617">
    <property type="component" value="Unplaced"/>
</dbReference>
<dbReference type="GO" id="GO:0007165">
    <property type="term" value="P:signal transduction"/>
    <property type="evidence" value="ECO:0007669"/>
    <property type="project" value="TreeGrafter"/>
</dbReference>
<dbReference type="SUPFAM" id="SSF56024">
    <property type="entry name" value="Phospholipase D/nuclease"/>
    <property type="match status" value="1"/>
</dbReference>
<evidence type="ECO:0000313" key="5">
    <source>
        <dbReference type="Proteomes" id="UP000504617"/>
    </source>
</evidence>
<comment type="subcellular location">
    <subcellularLocation>
        <location evidence="1">Cytoplasm</location>
    </subcellularLocation>
</comment>
<reference evidence="6" key="1">
    <citation type="submission" date="2025-08" db="UniProtKB">
        <authorList>
            <consortium name="RefSeq"/>
        </authorList>
    </citation>
    <scope>IDENTIFICATION</scope>
</reference>
<dbReference type="GO" id="GO:0019901">
    <property type="term" value="F:protein kinase binding"/>
    <property type="evidence" value="ECO:0007669"/>
    <property type="project" value="TreeGrafter"/>
</dbReference>
<dbReference type="GO" id="GO:0005737">
    <property type="term" value="C:cytoplasm"/>
    <property type="evidence" value="ECO:0007669"/>
    <property type="project" value="UniProtKB-SubCell"/>
</dbReference>
<name>A0A6I9YDJ1_9SAUR</name>
<dbReference type="PANTHER" id="PTHR16181">
    <property type="entry name" value="PROTEIN FAM83A-RELATED"/>
    <property type="match status" value="1"/>
</dbReference>
<organism evidence="5 6">
    <name type="scientific">Thamnophis sirtalis</name>
    <dbReference type="NCBI Taxonomy" id="35019"/>
    <lineage>
        <taxon>Eukaryota</taxon>
        <taxon>Metazoa</taxon>
        <taxon>Chordata</taxon>
        <taxon>Craniata</taxon>
        <taxon>Vertebrata</taxon>
        <taxon>Euteleostomi</taxon>
        <taxon>Lepidosauria</taxon>
        <taxon>Squamata</taxon>
        <taxon>Bifurcata</taxon>
        <taxon>Unidentata</taxon>
        <taxon>Episquamata</taxon>
        <taxon>Toxicofera</taxon>
        <taxon>Serpentes</taxon>
        <taxon>Colubroidea</taxon>
        <taxon>Colubridae</taxon>
        <taxon>Natricinae</taxon>
        <taxon>Thamnophis</taxon>
    </lineage>
</organism>
<dbReference type="FunFam" id="3.30.870.10:FF:000004">
    <property type="entry name" value="protein FAM83H isoform X2"/>
    <property type="match status" value="1"/>
</dbReference>
<dbReference type="Pfam" id="PF07894">
    <property type="entry name" value="SACK1"/>
    <property type="match status" value="1"/>
</dbReference>
<keyword evidence="3" id="KW-0963">Cytoplasm</keyword>
<evidence type="ECO:0000256" key="2">
    <source>
        <dbReference type="ARBA" id="ARBA00006937"/>
    </source>
</evidence>
<protein>
    <submittedName>
        <fullName evidence="6">Protein FAM83E</fullName>
    </submittedName>
</protein>
<dbReference type="AlphaFoldDB" id="A0A6I9YDJ1"/>
<dbReference type="OrthoDB" id="8943940at2759"/>